<dbReference type="EMBL" id="JAQQWL010000006">
    <property type="protein sequence ID" value="KAK8068832.1"/>
    <property type="molecule type" value="Genomic_DNA"/>
</dbReference>
<feature type="region of interest" description="Disordered" evidence="1">
    <location>
        <begin position="88"/>
        <end position="153"/>
    </location>
</feature>
<dbReference type="InterPro" id="IPR038717">
    <property type="entry name" value="Tc1-like_DDE_dom"/>
</dbReference>
<organism evidence="4 5">
    <name type="scientific">Apiospora phragmitis</name>
    <dbReference type="NCBI Taxonomy" id="2905665"/>
    <lineage>
        <taxon>Eukaryota</taxon>
        <taxon>Fungi</taxon>
        <taxon>Dikarya</taxon>
        <taxon>Ascomycota</taxon>
        <taxon>Pezizomycotina</taxon>
        <taxon>Sordariomycetes</taxon>
        <taxon>Xylariomycetidae</taxon>
        <taxon>Amphisphaeriales</taxon>
        <taxon>Apiosporaceae</taxon>
        <taxon>Apiospora</taxon>
    </lineage>
</organism>
<reference evidence="4 5" key="1">
    <citation type="submission" date="2023-01" db="EMBL/GenBank/DDBJ databases">
        <title>Analysis of 21 Apiospora genomes using comparative genomics revels a genus with tremendous synthesis potential of carbohydrate active enzymes and secondary metabolites.</title>
        <authorList>
            <person name="Sorensen T."/>
        </authorList>
    </citation>
    <scope>NUCLEOTIDE SEQUENCE [LARGE SCALE GENOMIC DNA]</scope>
    <source>
        <strain evidence="4 5">CBS 135458</strain>
    </source>
</reference>
<feature type="domain" description="Tc1-like transposase DDE" evidence="3">
    <location>
        <begin position="492"/>
        <end position="549"/>
    </location>
</feature>
<dbReference type="Gene3D" id="3.30.420.10">
    <property type="entry name" value="Ribonuclease H-like superfamily/Ribonuclease H"/>
    <property type="match status" value="2"/>
</dbReference>
<feature type="compositionally biased region" description="Basic and acidic residues" evidence="1">
    <location>
        <begin position="36"/>
        <end position="47"/>
    </location>
</feature>
<gene>
    <name evidence="4" type="ORF">PG994_005448</name>
</gene>
<evidence type="ECO:0000259" key="3">
    <source>
        <dbReference type="Pfam" id="PF13358"/>
    </source>
</evidence>
<evidence type="ECO:0000313" key="5">
    <source>
        <dbReference type="Proteomes" id="UP001480595"/>
    </source>
</evidence>
<evidence type="ECO:0000313" key="4">
    <source>
        <dbReference type="EMBL" id="KAK8068832.1"/>
    </source>
</evidence>
<feature type="region of interest" description="Disordered" evidence="1">
    <location>
        <begin position="1"/>
        <end position="50"/>
    </location>
</feature>
<feature type="compositionally biased region" description="Basic and acidic residues" evidence="1">
    <location>
        <begin position="1"/>
        <end position="12"/>
    </location>
</feature>
<sequence length="601" mass="68753">MVQHAQRRDRPQLDASPHQACSSKQGDSVLIAHNRRALEDTRPRDSRQPVVTYGSIYQHWRRTSEHPSFPGKMGNLVPATGNYPNDPIFASGYGRAPPGHPGNTVGLPDGYEGDSQTQQNPKESRRDSKKPGEEQRAPKAADPRSRRAAPAPAQKYAQVYAMRPYDPIPLPTRAAQEWAVSNYKSVLKSSPGLVKEFEARFYAWQRSWYAPGKAPSSDAKARCNVPEFSKLLEMGPRIVPLVIYKMLDRHNFTAVFLYNALERDTQFLIDPRDVLDFLVLQRQNNLIIDHSKLVAGKLGFDVKYFGLVDAGVSAGIFYKKDRNDVLSVQGLITATFDPTDEYVAGCMRLDSVLAWSPTALEYGQEKELETFVTASKANRFMTFLQLSMCLFGGVFGVYAIRSALRRLGFSRRFARKKPPINEDIRDLRLEWANLHRGWTFEQWEQILWTDETWVTGGTHRQQYVTRRIGEENHPDCIDEQPRKKKGLCRIDDGEELTLMQDNAAAHAAASTEQEFEERGVRRITWPPNSPDLNPIEAVWNWMKDYIEDKYGWDSDASYRQLRVYVCEAWEAVPEAWLRELLASMPQRCQDFIDAKGYHTKW</sequence>
<name>A0ABR1VCA9_9PEZI</name>
<feature type="compositionally biased region" description="Basic and acidic residues" evidence="1">
    <location>
        <begin position="122"/>
        <end position="145"/>
    </location>
</feature>
<accession>A0ABR1VCA9</accession>
<dbReference type="GeneID" id="92089920"/>
<keyword evidence="2" id="KW-1133">Transmembrane helix</keyword>
<dbReference type="Proteomes" id="UP001480595">
    <property type="component" value="Unassembled WGS sequence"/>
</dbReference>
<dbReference type="InterPro" id="IPR036397">
    <property type="entry name" value="RNaseH_sf"/>
</dbReference>
<feature type="transmembrane region" description="Helical" evidence="2">
    <location>
        <begin position="380"/>
        <end position="400"/>
    </location>
</feature>
<dbReference type="Pfam" id="PF13358">
    <property type="entry name" value="DDE_3"/>
    <property type="match status" value="1"/>
</dbReference>
<evidence type="ECO:0000256" key="1">
    <source>
        <dbReference type="SAM" id="MobiDB-lite"/>
    </source>
</evidence>
<keyword evidence="5" id="KW-1185">Reference proteome</keyword>
<evidence type="ECO:0000256" key="2">
    <source>
        <dbReference type="SAM" id="Phobius"/>
    </source>
</evidence>
<protein>
    <submittedName>
        <fullName evidence="4">Transposable element tc1 transposase</fullName>
    </submittedName>
</protein>
<keyword evidence="2" id="KW-0812">Transmembrane</keyword>
<comment type="caution">
    <text evidence="4">The sequence shown here is derived from an EMBL/GenBank/DDBJ whole genome shotgun (WGS) entry which is preliminary data.</text>
</comment>
<dbReference type="RefSeq" id="XP_066716126.1">
    <property type="nucleotide sequence ID" value="XM_066856857.1"/>
</dbReference>
<keyword evidence="2" id="KW-0472">Membrane</keyword>
<proteinExistence type="predicted"/>